<dbReference type="SUPFAM" id="SSF49879">
    <property type="entry name" value="SMAD/FHA domain"/>
    <property type="match status" value="1"/>
</dbReference>
<proteinExistence type="predicted"/>
<evidence type="ECO:0000259" key="3">
    <source>
        <dbReference type="PROSITE" id="PS50006"/>
    </source>
</evidence>
<comment type="caution">
    <text evidence="4">The sequence shown here is derived from an EMBL/GenBank/DDBJ whole genome shotgun (WGS) entry which is preliminary data.</text>
</comment>
<keyword evidence="1" id="KW-0597">Phosphoprotein</keyword>
<dbReference type="Pfam" id="PF00498">
    <property type="entry name" value="FHA"/>
    <property type="match status" value="1"/>
</dbReference>
<feature type="compositionally biased region" description="Polar residues" evidence="2">
    <location>
        <begin position="286"/>
        <end position="295"/>
    </location>
</feature>
<gene>
    <name evidence="4" type="ORF">ABUW04_34630</name>
</gene>
<evidence type="ECO:0000313" key="5">
    <source>
        <dbReference type="Proteomes" id="UP001592581"/>
    </source>
</evidence>
<feature type="region of interest" description="Disordered" evidence="2">
    <location>
        <begin position="247"/>
        <end position="266"/>
    </location>
</feature>
<dbReference type="EMBL" id="JBEUKS010000017">
    <property type="protein sequence ID" value="MFC1443388.1"/>
    <property type="molecule type" value="Genomic_DNA"/>
</dbReference>
<evidence type="ECO:0000256" key="2">
    <source>
        <dbReference type="SAM" id="MobiDB-lite"/>
    </source>
</evidence>
<feature type="compositionally biased region" description="Low complexity" evidence="2">
    <location>
        <begin position="24"/>
        <end position="52"/>
    </location>
</feature>
<feature type="region of interest" description="Disordered" evidence="2">
    <location>
        <begin position="21"/>
        <end position="59"/>
    </location>
</feature>
<dbReference type="Proteomes" id="UP001592581">
    <property type="component" value="Unassembled WGS sequence"/>
</dbReference>
<dbReference type="InterPro" id="IPR000253">
    <property type="entry name" value="FHA_dom"/>
</dbReference>
<feature type="domain" description="FHA" evidence="3">
    <location>
        <begin position="240"/>
        <end position="299"/>
    </location>
</feature>
<feature type="region of interest" description="Disordered" evidence="2">
    <location>
        <begin position="284"/>
        <end position="309"/>
    </location>
</feature>
<keyword evidence="5" id="KW-1185">Reference proteome</keyword>
<name>A0ABV6XYN2_9ACTN</name>
<feature type="region of interest" description="Disordered" evidence="2">
    <location>
        <begin position="82"/>
        <end position="192"/>
    </location>
</feature>
<feature type="compositionally biased region" description="Low complexity" evidence="2">
    <location>
        <begin position="119"/>
        <end position="144"/>
    </location>
</feature>
<dbReference type="SMART" id="SM00240">
    <property type="entry name" value="FHA"/>
    <property type="match status" value="1"/>
</dbReference>
<accession>A0ABV6XYN2</accession>
<dbReference type="InterPro" id="IPR008984">
    <property type="entry name" value="SMAD_FHA_dom_sf"/>
</dbReference>
<dbReference type="CDD" id="cd00060">
    <property type="entry name" value="FHA"/>
    <property type="match status" value="1"/>
</dbReference>
<dbReference type="PANTHER" id="PTHR23308">
    <property type="entry name" value="NUCLEAR INHIBITOR OF PROTEIN PHOSPHATASE-1"/>
    <property type="match status" value="1"/>
</dbReference>
<organism evidence="4 5">
    <name type="scientific">Streptacidiphilus jeojiensis</name>
    <dbReference type="NCBI Taxonomy" id="3229225"/>
    <lineage>
        <taxon>Bacteria</taxon>
        <taxon>Bacillati</taxon>
        <taxon>Actinomycetota</taxon>
        <taxon>Actinomycetes</taxon>
        <taxon>Kitasatosporales</taxon>
        <taxon>Streptomycetaceae</taxon>
        <taxon>Streptacidiphilus</taxon>
    </lineage>
</organism>
<protein>
    <submittedName>
        <fullName evidence="4">FHA domain-containing protein</fullName>
    </submittedName>
</protein>
<feature type="compositionally biased region" description="Low complexity" evidence="2">
    <location>
        <begin position="180"/>
        <end position="190"/>
    </location>
</feature>
<evidence type="ECO:0000256" key="1">
    <source>
        <dbReference type="ARBA" id="ARBA00022553"/>
    </source>
</evidence>
<dbReference type="Gene3D" id="2.60.200.20">
    <property type="match status" value="1"/>
</dbReference>
<sequence>MPICPQGHDSPAADYCDYCGWPMPTQTAQPPQQQQQPQQWGVPDPAQQQPPQTAGLEMCPICSTPQTGRYCEECGYDYDLATPSRRAQQQPPQQQQPSPVPPHFQQQQPYGQPQPPQPQYGQQQGYGQQPGGYAQPGRPVQPQQQQPPQPQPGTYGGVQYSTGDTSGGFGTDYFLPPPQEQQQQSQPSQPVGRVTWVATVAADRDYFNDMMARSGPDAAGLYYPPYSQERRVPMTGRGQLRIGRRSNQRGTVPEIDLSTAPEDPGASHQHALLQEQPDGGWVVIDQDSTNGTTLNGAPDSIPAHTPVPLKDGDRIHVGAWTTITVHHA</sequence>
<dbReference type="RefSeq" id="WP_380568380.1">
    <property type="nucleotide sequence ID" value="NZ_JBEUKS010000017.1"/>
</dbReference>
<dbReference type="InterPro" id="IPR050923">
    <property type="entry name" value="Cell_Proc_Reg/RNA_Proc"/>
</dbReference>
<evidence type="ECO:0000313" key="4">
    <source>
        <dbReference type="EMBL" id="MFC1443388.1"/>
    </source>
</evidence>
<dbReference type="PROSITE" id="PS50006">
    <property type="entry name" value="FHA_DOMAIN"/>
    <property type="match status" value="1"/>
</dbReference>
<feature type="compositionally biased region" description="Low complexity" evidence="2">
    <location>
        <begin position="88"/>
        <end position="111"/>
    </location>
</feature>
<reference evidence="4 5" key="1">
    <citation type="submission" date="2024-06" db="EMBL/GenBank/DDBJ databases">
        <authorList>
            <person name="Lee S.D."/>
        </authorList>
    </citation>
    <scope>NUCLEOTIDE SEQUENCE [LARGE SCALE GENOMIC DNA]</scope>
    <source>
        <strain evidence="4 5">N1-10</strain>
    </source>
</reference>